<sequence>MAYSGRFSRAASHAVTLQAIQSSETAAGKGGVLPLLVGCGALVYLLAIGDSFLQDSDTFWQIETGRWILAHGAVPTTDVFSFTKAGAPWMSSSWLAQVIFALAMKAGWVGPVIVTAFAAASAFALFAAYLERYASALVTTALTMLAVTLTVPHLLTRPHVLALPLMVGWFIGLIDAADRKAAPRWALLIVIALWANIHGGFGLGLLLIAPAALEALRQADPARRVALALRWGAFGVAALASCCATPYGWNTLIAAGKILSLGEVLTTLGEWAPADFSRFGPLEASILALIGVALWRGLSLPWPRLLLLLGLLHMALAHVRSIESFALLAPLALARPWAEQLASRRTPPPGAKAEFVLPGWAAVASVLAIVGATIAVAPRLTYQFVETQMPEQALAAAQRNGAERILNGYEFGGYLISRRVPVFIDGRAELYGERMVMDMVRAVAGRDTAALDRFIVDYDIDATLLPAHAPIIGLMDRRAGWHRAYADDVAVVHLRDRQ</sequence>
<reference evidence="2 3" key="1">
    <citation type="submission" date="2006-01" db="EMBL/GenBank/DDBJ databases">
        <title>Complete sequence of Rhodopseudomonas palustris HaA2.</title>
        <authorList>
            <consortium name="US DOE Joint Genome Institute"/>
            <person name="Copeland A."/>
            <person name="Lucas S."/>
            <person name="Lapidus A."/>
            <person name="Barry K."/>
            <person name="Detter J.C."/>
            <person name="Glavina T."/>
            <person name="Hammon N."/>
            <person name="Israni S."/>
            <person name="Pitluck S."/>
            <person name="Chain P."/>
            <person name="Malfatti S."/>
            <person name="Shin M."/>
            <person name="Vergez L."/>
            <person name="Schmutz J."/>
            <person name="Larimer F."/>
            <person name="Land M."/>
            <person name="Hauser L."/>
            <person name="Pelletier D.A."/>
            <person name="Kyrpides N."/>
            <person name="Anderson I."/>
            <person name="Oda Y."/>
            <person name="Harwood C.S."/>
            <person name="Richardson P."/>
        </authorList>
    </citation>
    <scope>NUCLEOTIDE SEQUENCE [LARGE SCALE GENOMIC DNA]</scope>
    <source>
        <strain evidence="2 3">HaA2</strain>
    </source>
</reference>
<feature type="transmembrane region" description="Helical" evidence="1">
    <location>
        <begin position="108"/>
        <end position="129"/>
    </location>
</feature>
<feature type="transmembrane region" description="Helical" evidence="1">
    <location>
        <begin position="310"/>
        <end position="334"/>
    </location>
</feature>
<dbReference type="Proteomes" id="UP000008809">
    <property type="component" value="Chromosome"/>
</dbReference>
<feature type="transmembrane region" description="Helical" evidence="1">
    <location>
        <begin position="279"/>
        <end position="298"/>
    </location>
</feature>
<feature type="transmembrane region" description="Helical" evidence="1">
    <location>
        <begin position="136"/>
        <end position="155"/>
    </location>
</feature>
<feature type="transmembrane region" description="Helical" evidence="1">
    <location>
        <begin position="228"/>
        <end position="249"/>
    </location>
</feature>
<dbReference type="EMBL" id="CP000250">
    <property type="protein sequence ID" value="ABD07953.1"/>
    <property type="molecule type" value="Genomic_DNA"/>
</dbReference>
<dbReference type="HOGENOM" id="CLU_033063_0_0_5"/>
<accession>Q2IV07</accession>
<feature type="transmembrane region" description="Helical" evidence="1">
    <location>
        <begin position="31"/>
        <end position="49"/>
    </location>
</feature>
<proteinExistence type="predicted"/>
<organism evidence="2 3">
    <name type="scientific">Rhodopseudomonas palustris (strain HaA2)</name>
    <dbReference type="NCBI Taxonomy" id="316058"/>
    <lineage>
        <taxon>Bacteria</taxon>
        <taxon>Pseudomonadati</taxon>
        <taxon>Pseudomonadota</taxon>
        <taxon>Alphaproteobacteria</taxon>
        <taxon>Hyphomicrobiales</taxon>
        <taxon>Nitrobacteraceae</taxon>
        <taxon>Rhodopseudomonas</taxon>
    </lineage>
</organism>
<keyword evidence="3" id="KW-1185">Reference proteome</keyword>
<dbReference type="AlphaFoldDB" id="Q2IV07"/>
<keyword evidence="1" id="KW-0812">Transmembrane</keyword>
<evidence type="ECO:0000313" key="3">
    <source>
        <dbReference type="Proteomes" id="UP000008809"/>
    </source>
</evidence>
<name>Q2IV07_RHOP2</name>
<dbReference type="eggNOG" id="COG1287">
    <property type="taxonomic scope" value="Bacteria"/>
</dbReference>
<dbReference type="STRING" id="316058.RPB_3257"/>
<protein>
    <recommendedName>
        <fullName evidence="4">Glycosyltransferase RgtA/B/C/D-like domain-containing protein</fullName>
    </recommendedName>
</protein>
<feature type="transmembrane region" description="Helical" evidence="1">
    <location>
        <begin position="355"/>
        <end position="377"/>
    </location>
</feature>
<evidence type="ECO:0008006" key="4">
    <source>
        <dbReference type="Google" id="ProtNLM"/>
    </source>
</evidence>
<evidence type="ECO:0000256" key="1">
    <source>
        <dbReference type="SAM" id="Phobius"/>
    </source>
</evidence>
<feature type="transmembrane region" description="Helical" evidence="1">
    <location>
        <begin position="185"/>
        <end position="208"/>
    </location>
</feature>
<gene>
    <name evidence="2" type="ordered locus">RPB_3257</name>
</gene>
<evidence type="ECO:0000313" key="2">
    <source>
        <dbReference type="EMBL" id="ABD07953.1"/>
    </source>
</evidence>
<keyword evidence="1" id="KW-0472">Membrane</keyword>
<keyword evidence="1" id="KW-1133">Transmembrane helix</keyword>
<dbReference type="KEGG" id="rpb:RPB_3257"/>